<dbReference type="SUPFAM" id="SSF54909">
    <property type="entry name" value="Dimeric alpha+beta barrel"/>
    <property type="match status" value="1"/>
</dbReference>
<dbReference type="InterPro" id="IPR011008">
    <property type="entry name" value="Dimeric_a/b-barrel"/>
</dbReference>
<accession>A0A1T4YSH8</accession>
<dbReference type="STRING" id="1736691.SAMN06295964_0672"/>
<protein>
    <recommendedName>
        <fullName evidence="3">Antibiotic biosynthesis monooxygenase</fullName>
    </recommendedName>
</protein>
<evidence type="ECO:0000313" key="1">
    <source>
        <dbReference type="EMBL" id="SKB04702.1"/>
    </source>
</evidence>
<sequence length="119" mass="13443">MQHATDWEKNGPVIMRRWRGAVRADDADAYLAHQDDTGVREYRATPGNRGVFVLRRPLGNLVEVVTLSLWDSMDDVRRFAGEQPEVAVFYPGDDELLVEKDLHVDHWEVTGADLDLGPG</sequence>
<organism evidence="1 2">
    <name type="scientific">Aeromicrobium choanae</name>
    <dbReference type="NCBI Taxonomy" id="1736691"/>
    <lineage>
        <taxon>Bacteria</taxon>
        <taxon>Bacillati</taxon>
        <taxon>Actinomycetota</taxon>
        <taxon>Actinomycetes</taxon>
        <taxon>Propionibacteriales</taxon>
        <taxon>Nocardioidaceae</taxon>
        <taxon>Aeromicrobium</taxon>
    </lineage>
</organism>
<evidence type="ECO:0000313" key="2">
    <source>
        <dbReference type="Proteomes" id="UP000191040"/>
    </source>
</evidence>
<dbReference type="EMBL" id="LT796768">
    <property type="protein sequence ID" value="SKB04702.1"/>
    <property type="molecule type" value="Genomic_DNA"/>
</dbReference>
<name>A0A1T4YSH8_9ACTN</name>
<gene>
    <name evidence="1" type="ORF">SAMN06295964_0672</name>
</gene>
<dbReference type="Proteomes" id="UP000191040">
    <property type="component" value="Chromosome I"/>
</dbReference>
<evidence type="ECO:0008006" key="3">
    <source>
        <dbReference type="Google" id="ProtNLM"/>
    </source>
</evidence>
<keyword evidence="2" id="KW-1185">Reference proteome</keyword>
<reference evidence="2" key="1">
    <citation type="submission" date="2017-02" db="EMBL/GenBank/DDBJ databases">
        <authorList>
            <person name="Varghese N."/>
            <person name="Submissions S."/>
        </authorList>
    </citation>
    <scope>NUCLEOTIDE SEQUENCE [LARGE SCALE GENOMIC DNA]</scope>
    <source>
        <strain evidence="2">9H-4</strain>
    </source>
</reference>
<dbReference type="AlphaFoldDB" id="A0A1T4YSH8"/>
<proteinExistence type="predicted"/>